<evidence type="ECO:0000256" key="1">
    <source>
        <dbReference type="SAM" id="Phobius"/>
    </source>
</evidence>
<accession>A0A0G0X3Q8</accession>
<keyword evidence="1" id="KW-1133">Transmembrane helix</keyword>
<keyword evidence="1" id="KW-0472">Membrane</keyword>
<evidence type="ECO:0000313" key="2">
    <source>
        <dbReference type="EMBL" id="KKS19032.1"/>
    </source>
</evidence>
<dbReference type="EMBL" id="LCBY01000095">
    <property type="protein sequence ID" value="KKS19032.1"/>
    <property type="molecule type" value="Genomic_DNA"/>
</dbReference>
<dbReference type="Proteomes" id="UP000034371">
    <property type="component" value="Unassembled WGS sequence"/>
</dbReference>
<organism evidence="2 3">
    <name type="scientific">Candidatus Roizmanbacteria bacterium GW2011_GWC2_41_7</name>
    <dbReference type="NCBI Taxonomy" id="1618487"/>
    <lineage>
        <taxon>Bacteria</taxon>
        <taxon>Candidatus Roizmaniibacteriota</taxon>
    </lineage>
</organism>
<keyword evidence="1" id="KW-0812">Transmembrane</keyword>
<protein>
    <recommendedName>
        <fullName evidence="4">Glycerophosphoryl diester phosphodiesterase membrane domain-containing protein</fullName>
    </recommendedName>
</protein>
<name>A0A0G0X3Q8_9BACT</name>
<feature type="transmembrane region" description="Helical" evidence="1">
    <location>
        <begin position="198"/>
        <end position="229"/>
    </location>
</feature>
<gene>
    <name evidence="2" type="ORF">UU78_C0095G0002</name>
</gene>
<proteinExistence type="predicted"/>
<dbReference type="AlphaFoldDB" id="A0A0G0X3Q8"/>
<feature type="transmembrane region" description="Helical" evidence="1">
    <location>
        <begin position="250"/>
        <end position="283"/>
    </location>
</feature>
<sequence length="345" mass="37206">MKADFGRILSEAIRITRTNKRLWVFAFVLAALGYGGGSYSSFSNPGDLFNRDKEEVQQNKYYNTGVEKSQDITSKFLPAQALSATPAVLSTTTSTILTLLKGVPVALVIVLVLATLALVSFGFAISYYGTSWAQSSLIHGVDKESETPSLYQMSDFGKKHTGEVIKIRLIPLVATLLFFALSTLIFLPFLLIGGAAMVIGVILLILWFIVALLLMLVLSASVGLGVIAINIEGLKWKPALKKGFHVFKTYFVDVVILAVINCCSGCLVGIALIIITFVLGLVGLLTILGVVAVPPFVVIAGPIVFLLVIGYIALSALFSAVLIVFQQATWILLYKQLVGDQNVKQ</sequence>
<feature type="transmembrane region" description="Helical" evidence="1">
    <location>
        <begin position="169"/>
        <end position="192"/>
    </location>
</feature>
<feature type="transmembrane region" description="Helical" evidence="1">
    <location>
        <begin position="303"/>
        <end position="325"/>
    </location>
</feature>
<reference evidence="2 3" key="1">
    <citation type="journal article" date="2015" name="Nature">
        <title>rRNA introns, odd ribosomes, and small enigmatic genomes across a large radiation of phyla.</title>
        <authorList>
            <person name="Brown C.T."/>
            <person name="Hug L.A."/>
            <person name="Thomas B.C."/>
            <person name="Sharon I."/>
            <person name="Castelle C.J."/>
            <person name="Singh A."/>
            <person name="Wilkins M.J."/>
            <person name="Williams K.H."/>
            <person name="Banfield J.F."/>
        </authorList>
    </citation>
    <scope>NUCLEOTIDE SEQUENCE [LARGE SCALE GENOMIC DNA]</scope>
</reference>
<feature type="transmembrane region" description="Helical" evidence="1">
    <location>
        <begin position="21"/>
        <end position="42"/>
    </location>
</feature>
<evidence type="ECO:0000313" key="3">
    <source>
        <dbReference type="Proteomes" id="UP000034371"/>
    </source>
</evidence>
<comment type="caution">
    <text evidence="2">The sequence shown here is derived from an EMBL/GenBank/DDBJ whole genome shotgun (WGS) entry which is preliminary data.</text>
</comment>
<feature type="transmembrane region" description="Helical" evidence="1">
    <location>
        <begin position="105"/>
        <end position="128"/>
    </location>
</feature>
<evidence type="ECO:0008006" key="4">
    <source>
        <dbReference type="Google" id="ProtNLM"/>
    </source>
</evidence>